<dbReference type="Proteomes" id="UP000486351">
    <property type="component" value="Unassembled WGS sequence"/>
</dbReference>
<comment type="caution">
    <text evidence="2">The sequence shown here is derived from an EMBL/GenBank/DDBJ whole genome shotgun (WGS) entry which is preliminary data.</text>
</comment>
<feature type="chain" id="PRO_5026168581" description="Secreted protein" evidence="1">
    <location>
        <begin position="18"/>
        <end position="78"/>
    </location>
</feature>
<accession>A0A6G0QYX7</accession>
<proteinExistence type="predicted"/>
<reference evidence="2 3" key="1">
    <citation type="submission" date="2018-09" db="EMBL/GenBank/DDBJ databases">
        <title>Genomic investigation of the strawberry pathogen Phytophthora fragariae indicates pathogenicity is determined by transcriptional variation in three key races.</title>
        <authorList>
            <person name="Adams T.M."/>
            <person name="Armitage A.D."/>
            <person name="Sobczyk M.K."/>
            <person name="Bates H.J."/>
            <person name="Dunwell J.M."/>
            <person name="Nellist C.F."/>
            <person name="Harrison R.J."/>
        </authorList>
    </citation>
    <scope>NUCLEOTIDE SEQUENCE [LARGE SCALE GENOMIC DNA]</scope>
    <source>
        <strain evidence="2 3">NOV-77</strain>
    </source>
</reference>
<name>A0A6G0QYX7_9STRA</name>
<keyword evidence="1" id="KW-0732">Signal</keyword>
<evidence type="ECO:0000313" key="2">
    <source>
        <dbReference type="EMBL" id="KAE9309381.1"/>
    </source>
</evidence>
<protein>
    <recommendedName>
        <fullName evidence="4">Secreted protein</fullName>
    </recommendedName>
</protein>
<dbReference type="AlphaFoldDB" id="A0A6G0QYX7"/>
<evidence type="ECO:0000313" key="3">
    <source>
        <dbReference type="Proteomes" id="UP000486351"/>
    </source>
</evidence>
<dbReference type="EMBL" id="QXFY01001792">
    <property type="protein sequence ID" value="KAE9309381.1"/>
    <property type="molecule type" value="Genomic_DNA"/>
</dbReference>
<gene>
    <name evidence="2" type="ORF">PF008_g20721</name>
</gene>
<sequence length="78" mass="8974">MLCLGFLSVWSSLSSFAELAEYRCSRRRRLLRVQDLPFLSSLANMSLNDSRTGSQGLEFSNTSNRNWQFSNCNYLLTL</sequence>
<feature type="signal peptide" evidence="1">
    <location>
        <begin position="1"/>
        <end position="17"/>
    </location>
</feature>
<organism evidence="2 3">
    <name type="scientific">Phytophthora fragariae</name>
    <dbReference type="NCBI Taxonomy" id="53985"/>
    <lineage>
        <taxon>Eukaryota</taxon>
        <taxon>Sar</taxon>
        <taxon>Stramenopiles</taxon>
        <taxon>Oomycota</taxon>
        <taxon>Peronosporomycetes</taxon>
        <taxon>Peronosporales</taxon>
        <taxon>Peronosporaceae</taxon>
        <taxon>Phytophthora</taxon>
    </lineage>
</organism>
<evidence type="ECO:0008006" key="4">
    <source>
        <dbReference type="Google" id="ProtNLM"/>
    </source>
</evidence>
<evidence type="ECO:0000256" key="1">
    <source>
        <dbReference type="SAM" id="SignalP"/>
    </source>
</evidence>